<sequence>MLNNDVILPSHPKEFEKLIGRKCGFIINVRNYNISHQVDQYAISMLTEDKKIIEYSNEENCFSDVDEEDCVELNREDDDVCEIEDPCSSTSRKRQRLSEENTDNSNEKNKLLIPKVEKI</sequence>
<organism evidence="2 3">
    <name type="scientific">Ambrosia artemisiifolia</name>
    <name type="common">Common ragweed</name>
    <dbReference type="NCBI Taxonomy" id="4212"/>
    <lineage>
        <taxon>Eukaryota</taxon>
        <taxon>Viridiplantae</taxon>
        <taxon>Streptophyta</taxon>
        <taxon>Embryophyta</taxon>
        <taxon>Tracheophyta</taxon>
        <taxon>Spermatophyta</taxon>
        <taxon>Magnoliopsida</taxon>
        <taxon>eudicotyledons</taxon>
        <taxon>Gunneridae</taxon>
        <taxon>Pentapetalae</taxon>
        <taxon>asterids</taxon>
        <taxon>campanulids</taxon>
        <taxon>Asterales</taxon>
        <taxon>Asteraceae</taxon>
        <taxon>Asteroideae</taxon>
        <taxon>Heliantheae alliance</taxon>
        <taxon>Heliantheae</taxon>
        <taxon>Ambrosia</taxon>
    </lineage>
</organism>
<feature type="compositionally biased region" description="Basic and acidic residues" evidence="1">
    <location>
        <begin position="105"/>
        <end position="119"/>
    </location>
</feature>
<evidence type="ECO:0000313" key="2">
    <source>
        <dbReference type="EMBL" id="KAI7750531.1"/>
    </source>
</evidence>
<comment type="caution">
    <text evidence="2">The sequence shown here is derived from an EMBL/GenBank/DDBJ whole genome shotgun (WGS) entry which is preliminary data.</text>
</comment>
<name>A0AAD5D1U5_AMBAR</name>
<reference evidence="2" key="1">
    <citation type="submission" date="2022-06" db="EMBL/GenBank/DDBJ databases">
        <title>Uncovering the hologenomic basis of an extraordinary plant invasion.</title>
        <authorList>
            <person name="Bieker V.C."/>
            <person name="Martin M.D."/>
            <person name="Gilbert T."/>
            <person name="Hodgins K."/>
            <person name="Battlay P."/>
            <person name="Petersen B."/>
            <person name="Wilson J."/>
        </authorList>
    </citation>
    <scope>NUCLEOTIDE SEQUENCE</scope>
    <source>
        <strain evidence="2">AA19_3_7</strain>
        <tissue evidence="2">Leaf</tissue>
    </source>
</reference>
<gene>
    <name evidence="2" type="ORF">M8C21_008704</name>
</gene>
<feature type="region of interest" description="Disordered" evidence="1">
    <location>
        <begin position="84"/>
        <end position="119"/>
    </location>
</feature>
<dbReference type="AlphaFoldDB" id="A0AAD5D1U5"/>
<dbReference type="EMBL" id="JAMZMK010006134">
    <property type="protein sequence ID" value="KAI7750531.1"/>
    <property type="molecule type" value="Genomic_DNA"/>
</dbReference>
<protein>
    <submittedName>
        <fullName evidence="2">Uncharacterized protein</fullName>
    </submittedName>
</protein>
<dbReference type="Proteomes" id="UP001206925">
    <property type="component" value="Unassembled WGS sequence"/>
</dbReference>
<accession>A0AAD5D1U5</accession>
<evidence type="ECO:0000313" key="3">
    <source>
        <dbReference type="Proteomes" id="UP001206925"/>
    </source>
</evidence>
<evidence type="ECO:0000256" key="1">
    <source>
        <dbReference type="SAM" id="MobiDB-lite"/>
    </source>
</evidence>
<keyword evidence="3" id="KW-1185">Reference proteome</keyword>
<proteinExistence type="predicted"/>